<keyword evidence="2" id="KW-1185">Reference proteome</keyword>
<evidence type="ECO:0000313" key="1">
    <source>
        <dbReference type="EMBL" id="KII63345.1"/>
    </source>
</evidence>
<gene>
    <name evidence="1" type="ORF">RF11_06260</name>
</gene>
<name>A0A0C2M8M2_THEKT</name>
<sequence length="237" mass="27921">MNRVMQNLQQKQCCSKTENVCHPNYHSLCQLNSNLLDEIWFQRDAISKHRFDLREINSQIKNIRNRFVQNNAKLFDCCEDMPSRVRYLNSIHLLSNLSKIYLIELPYPIHFRNTMTVIEDKITSKNKKFIEVAFRGDIINCDLSILPYLEVDLSQVNKIMGIENSQISFWNSSERNPRPPSHMFVKPQVSKKHDQLDTDLKSKSINEKYDETLFDRIDFKNILSLSISEILQLAQKP</sequence>
<dbReference type="EMBL" id="JWZT01004691">
    <property type="protein sequence ID" value="KII63345.1"/>
    <property type="molecule type" value="Genomic_DNA"/>
</dbReference>
<evidence type="ECO:0000313" key="2">
    <source>
        <dbReference type="Proteomes" id="UP000031668"/>
    </source>
</evidence>
<proteinExistence type="predicted"/>
<protein>
    <submittedName>
        <fullName evidence="1">Uncharacterized protein</fullName>
    </submittedName>
</protein>
<reference evidence="1 2" key="1">
    <citation type="journal article" date="2014" name="Genome Biol. Evol.">
        <title>The genome of the myxosporean Thelohanellus kitauei shows adaptations to nutrient acquisition within its fish host.</title>
        <authorList>
            <person name="Yang Y."/>
            <person name="Xiong J."/>
            <person name="Zhou Z."/>
            <person name="Huo F."/>
            <person name="Miao W."/>
            <person name="Ran C."/>
            <person name="Liu Y."/>
            <person name="Zhang J."/>
            <person name="Feng J."/>
            <person name="Wang M."/>
            <person name="Wang M."/>
            <person name="Wang L."/>
            <person name="Yao B."/>
        </authorList>
    </citation>
    <scope>NUCLEOTIDE SEQUENCE [LARGE SCALE GENOMIC DNA]</scope>
    <source>
        <strain evidence="1">Wuqing</strain>
    </source>
</reference>
<organism evidence="1 2">
    <name type="scientific">Thelohanellus kitauei</name>
    <name type="common">Myxosporean</name>
    <dbReference type="NCBI Taxonomy" id="669202"/>
    <lineage>
        <taxon>Eukaryota</taxon>
        <taxon>Metazoa</taxon>
        <taxon>Cnidaria</taxon>
        <taxon>Myxozoa</taxon>
        <taxon>Myxosporea</taxon>
        <taxon>Bivalvulida</taxon>
        <taxon>Platysporina</taxon>
        <taxon>Myxobolidae</taxon>
        <taxon>Thelohanellus</taxon>
    </lineage>
</organism>
<dbReference type="Proteomes" id="UP000031668">
    <property type="component" value="Unassembled WGS sequence"/>
</dbReference>
<dbReference type="AlphaFoldDB" id="A0A0C2M8M2"/>
<comment type="caution">
    <text evidence="1">The sequence shown here is derived from an EMBL/GenBank/DDBJ whole genome shotgun (WGS) entry which is preliminary data.</text>
</comment>
<accession>A0A0C2M8M2</accession>